<dbReference type="STRING" id="1120996.SAMN02746066_04585"/>
<dbReference type="GO" id="GO:0005886">
    <property type="term" value="C:plasma membrane"/>
    <property type="evidence" value="ECO:0007669"/>
    <property type="project" value="UniProtKB-SubCell"/>
</dbReference>
<evidence type="ECO:0000256" key="1">
    <source>
        <dbReference type="SAM" id="Phobius"/>
    </source>
</evidence>
<dbReference type="Proteomes" id="UP000184038">
    <property type="component" value="Unassembled WGS sequence"/>
</dbReference>
<dbReference type="GO" id="GO:0140359">
    <property type="term" value="F:ABC-type transporter activity"/>
    <property type="evidence" value="ECO:0007669"/>
    <property type="project" value="InterPro"/>
</dbReference>
<dbReference type="Pfam" id="PF12679">
    <property type="entry name" value="ABC2_membrane_2"/>
    <property type="match status" value="1"/>
</dbReference>
<feature type="transmembrane region" description="Helical" evidence="1">
    <location>
        <begin position="69"/>
        <end position="92"/>
    </location>
</feature>
<feature type="transmembrane region" description="Helical" evidence="1">
    <location>
        <begin position="184"/>
        <end position="205"/>
    </location>
</feature>
<accession>A0A1M7NLB8</accession>
<proteinExistence type="predicted"/>
<feature type="transmembrane region" description="Helical" evidence="1">
    <location>
        <begin position="153"/>
        <end position="177"/>
    </location>
</feature>
<dbReference type="AlphaFoldDB" id="A0A1M7NLB8"/>
<dbReference type="PANTHER" id="PTHR37305">
    <property type="entry name" value="INTEGRAL MEMBRANE PROTEIN-RELATED"/>
    <property type="match status" value="1"/>
</dbReference>
<gene>
    <name evidence="2" type="ORF">SAMN02746066_04585</name>
</gene>
<name>A0A1M7NLB8_9FIRM</name>
<dbReference type="OrthoDB" id="9800309at2"/>
<sequence>MVVYRQEMKQNRKILLIWTLSVSFMSFICLLLFSEMKSMVGEMDEVFASMGNFTKAFGMDQMSMGTITGFYGIECGNILGIGGAFLASLLAINMLSKEEGSRTAEFLLTHPISRVRVITEKLLSIITQLAIFNIVFFLLSCIGIAILGEKIEWGHFLLYHVANYMLQLEIASICYGISAFIRRGSLGIGLGLAAMFYFLNIIANISDKAKLVKYLTPFSYTDASDILSVGKIDVNYLIIGIFLTLAGIVIAYIQYNTKDITA</sequence>
<feature type="transmembrane region" description="Helical" evidence="1">
    <location>
        <begin position="14"/>
        <end position="33"/>
    </location>
</feature>
<organism evidence="2 3">
    <name type="scientific">Anaerosporobacter mobilis DSM 15930</name>
    <dbReference type="NCBI Taxonomy" id="1120996"/>
    <lineage>
        <taxon>Bacteria</taxon>
        <taxon>Bacillati</taxon>
        <taxon>Bacillota</taxon>
        <taxon>Clostridia</taxon>
        <taxon>Lachnospirales</taxon>
        <taxon>Lachnospiraceae</taxon>
        <taxon>Anaerosporobacter</taxon>
    </lineage>
</organism>
<evidence type="ECO:0000313" key="2">
    <source>
        <dbReference type="EMBL" id="SHN04530.1"/>
    </source>
</evidence>
<dbReference type="RefSeq" id="WP_073291859.1">
    <property type="nucleotide sequence ID" value="NZ_FRCP01000032.1"/>
</dbReference>
<protein>
    <submittedName>
        <fullName evidence="2">ABC-2 type transport system permease protein</fullName>
    </submittedName>
</protein>
<keyword evidence="1" id="KW-1133">Transmembrane helix</keyword>
<keyword evidence="1" id="KW-0812">Transmembrane</keyword>
<reference evidence="2 3" key="1">
    <citation type="submission" date="2016-11" db="EMBL/GenBank/DDBJ databases">
        <authorList>
            <person name="Jaros S."/>
            <person name="Januszkiewicz K."/>
            <person name="Wedrychowicz H."/>
        </authorList>
    </citation>
    <scope>NUCLEOTIDE SEQUENCE [LARGE SCALE GENOMIC DNA]</scope>
    <source>
        <strain evidence="2 3">DSM 15930</strain>
    </source>
</reference>
<evidence type="ECO:0000313" key="3">
    <source>
        <dbReference type="Proteomes" id="UP000184038"/>
    </source>
</evidence>
<keyword evidence="1" id="KW-0472">Membrane</keyword>
<dbReference type="PANTHER" id="PTHR37305:SF2">
    <property type="entry name" value="BACITRACIN TRANSPORT PERMEASE PROTEIN BCRB"/>
    <property type="match status" value="1"/>
</dbReference>
<feature type="transmembrane region" description="Helical" evidence="1">
    <location>
        <begin position="234"/>
        <end position="253"/>
    </location>
</feature>
<feature type="transmembrane region" description="Helical" evidence="1">
    <location>
        <begin position="122"/>
        <end position="147"/>
    </location>
</feature>
<keyword evidence="3" id="KW-1185">Reference proteome</keyword>
<dbReference type="EMBL" id="FRCP01000032">
    <property type="protein sequence ID" value="SHN04530.1"/>
    <property type="molecule type" value="Genomic_DNA"/>
</dbReference>